<feature type="compositionally biased region" description="Polar residues" evidence="1">
    <location>
        <begin position="373"/>
        <end position="389"/>
    </location>
</feature>
<evidence type="ECO:0000313" key="2">
    <source>
        <dbReference type="EMBL" id="KAF6059552.1"/>
    </source>
</evidence>
<feature type="compositionally biased region" description="Low complexity" evidence="1">
    <location>
        <begin position="1"/>
        <end position="23"/>
    </location>
</feature>
<feature type="compositionally biased region" description="Low complexity" evidence="1">
    <location>
        <begin position="241"/>
        <end position="257"/>
    </location>
</feature>
<dbReference type="GO" id="GO:0003713">
    <property type="term" value="F:transcription coactivator activity"/>
    <property type="evidence" value="ECO:0007669"/>
    <property type="project" value="TreeGrafter"/>
</dbReference>
<protein>
    <submittedName>
        <fullName evidence="2">Uncharacterized protein</fullName>
    </submittedName>
</protein>
<accession>A0A8X7TDJ7</accession>
<comment type="caution">
    <text evidence="2">The sequence shown here is derived from an EMBL/GenBank/DDBJ whole genome shotgun (WGS) entry which is preliminary data.</text>
</comment>
<dbReference type="PANTHER" id="PTHR46007:SF12">
    <property type="entry name" value="C2H2-TYPE DOMAIN-CONTAINING PROTEIN-RELATED"/>
    <property type="match status" value="1"/>
</dbReference>
<feature type="compositionally biased region" description="Low complexity" evidence="1">
    <location>
        <begin position="394"/>
        <end position="404"/>
    </location>
</feature>
<feature type="region of interest" description="Disordered" evidence="1">
    <location>
        <begin position="220"/>
        <end position="285"/>
    </location>
</feature>
<evidence type="ECO:0000313" key="3">
    <source>
        <dbReference type="Proteomes" id="UP000590412"/>
    </source>
</evidence>
<dbReference type="AlphaFoldDB" id="A0A8X7TDJ7"/>
<dbReference type="InterPro" id="IPR051647">
    <property type="entry name" value="Mediator_comp_sub12"/>
</dbReference>
<feature type="compositionally biased region" description="Low complexity" evidence="1">
    <location>
        <begin position="324"/>
        <end position="333"/>
    </location>
</feature>
<feature type="region of interest" description="Disordered" evidence="1">
    <location>
        <begin position="1"/>
        <end position="38"/>
    </location>
</feature>
<dbReference type="Proteomes" id="UP000590412">
    <property type="component" value="Unassembled WGS sequence"/>
</dbReference>
<feature type="compositionally biased region" description="Polar residues" evidence="1">
    <location>
        <begin position="258"/>
        <end position="267"/>
    </location>
</feature>
<organism evidence="2 3">
    <name type="scientific">Candida parapsilosis</name>
    <name type="common">Yeast</name>
    <dbReference type="NCBI Taxonomy" id="5480"/>
    <lineage>
        <taxon>Eukaryota</taxon>
        <taxon>Fungi</taxon>
        <taxon>Dikarya</taxon>
        <taxon>Ascomycota</taxon>
        <taxon>Saccharomycotina</taxon>
        <taxon>Pichiomycetes</taxon>
        <taxon>Debaryomycetaceae</taxon>
        <taxon>Candida/Lodderomyces clade</taxon>
        <taxon>Candida</taxon>
    </lineage>
</organism>
<dbReference type="PANTHER" id="PTHR46007">
    <property type="entry name" value="MEDIATOR OF RNA POLYMERASE II TRANSCRIPTION SUBUNIT 12"/>
    <property type="match status" value="1"/>
</dbReference>
<sequence>MQQEALARQQAAQMQAAQANRAGQGSGQGPRHQHLHPHRPSAIKEEAGIQLHDEADLITYRNDALIRYMSNHEYIENVTAKPIHSSKIIPPSLYPTLPKRNVEDYANVNAEEIFYGDIQYMKHFDEQLVKSLEVMKQEDDPGYVKYLFNTDNYPYRRAKFSKLSELQQELNDKDSVAQLEREYESIMKESREKYHQEYKFQSGTKVYSIPLKSLASDVEVKRAPDDYNPKDFDQIAESPKQQQQQEQQQESRSPRQQVVSNAGNNLNEAPPAIDDGNGFNSNNIDLDLDDNANDMFQFVNDDENGDDFGNIASPIISGNEAHVAAQAQTQPSHSQPPPPPQQQQQQQQQNALKSQDDKDNSSTQMPQDMVMTAESSSNNDNIRSDTNGLDTDEQSLQQSQQQSSNHDEQMENNDVGVGDDDQLNNAMVAEINDLFSDSHHGHDHDHDMDHSAIVNDDIGDLYNFGQGDNGDLLGGSEFEQDFLSQINHSIE</sequence>
<feature type="compositionally biased region" description="Basic and acidic residues" evidence="1">
    <location>
        <begin position="220"/>
        <end position="233"/>
    </location>
</feature>
<feature type="region of interest" description="Disordered" evidence="1">
    <location>
        <begin position="321"/>
        <end position="421"/>
    </location>
</feature>
<name>A0A8X7TDJ7_CANPA</name>
<evidence type="ECO:0000256" key="1">
    <source>
        <dbReference type="SAM" id="MobiDB-lite"/>
    </source>
</evidence>
<dbReference type="EMBL" id="JABWAB010000001">
    <property type="protein sequence ID" value="KAF6059552.1"/>
    <property type="molecule type" value="Genomic_DNA"/>
</dbReference>
<reference evidence="2" key="1">
    <citation type="submission" date="2020-03" db="EMBL/GenBank/DDBJ databases">
        <title>FDA dAtabase for Regulatory Grade micrObial Sequences (FDA-ARGOS): Supporting development and validation of Infectious Disease Dx tests.</title>
        <authorList>
            <person name="Campos J."/>
            <person name="Goldberg B."/>
            <person name="Tallon L."/>
            <person name="Sadzewicz L."/>
            <person name="Vavikolanu K."/>
            <person name="Mehta A."/>
            <person name="Aluvathingal J."/>
            <person name="Nadendla S."/>
            <person name="Nandy P."/>
            <person name="Geyer C."/>
            <person name="Yan Y."/>
            <person name="Sichtig H."/>
        </authorList>
    </citation>
    <scope>NUCLEOTIDE SEQUENCE [LARGE SCALE GENOMIC DNA]</scope>
    <source>
        <strain evidence="2">FDAARGOS_652</strain>
    </source>
</reference>
<proteinExistence type="predicted"/>
<dbReference type="GO" id="GO:0016592">
    <property type="term" value="C:mediator complex"/>
    <property type="evidence" value="ECO:0007669"/>
    <property type="project" value="TreeGrafter"/>
</dbReference>
<dbReference type="GO" id="GO:0045944">
    <property type="term" value="P:positive regulation of transcription by RNA polymerase II"/>
    <property type="evidence" value="ECO:0007669"/>
    <property type="project" value="TreeGrafter"/>
</dbReference>
<gene>
    <name evidence="2" type="ORF">FOB60_001134</name>
</gene>